<evidence type="ECO:0000313" key="3">
    <source>
        <dbReference type="Proteomes" id="UP000285190"/>
    </source>
</evidence>
<dbReference type="Proteomes" id="UP000285190">
    <property type="component" value="Unassembled WGS sequence"/>
</dbReference>
<comment type="caution">
    <text evidence="2">The sequence shown here is derived from an EMBL/GenBank/DDBJ whole genome shotgun (WGS) entry which is preliminary data.</text>
</comment>
<sequence length="76" mass="7642">MNITLKSLGQSIRSFAKDEEGAQVVEYALIIAVVSIALVVALQQLTAAGGGFSAFITRVTNCLTNGTCAAAPAAGG</sequence>
<protein>
    <submittedName>
        <fullName evidence="2">Flp family type IVb pilin</fullName>
    </submittedName>
</protein>
<dbReference type="EMBL" id="QYUN01000003">
    <property type="protein sequence ID" value="RJF97083.1"/>
    <property type="molecule type" value="Genomic_DNA"/>
</dbReference>
<keyword evidence="1" id="KW-1133">Transmembrane helix</keyword>
<gene>
    <name evidence="2" type="ORF">D3870_21610</name>
</gene>
<feature type="transmembrane region" description="Helical" evidence="1">
    <location>
        <begin position="24"/>
        <end position="42"/>
    </location>
</feature>
<accession>A0A418WWQ9</accession>
<keyword evidence="1" id="KW-0472">Membrane</keyword>
<evidence type="ECO:0000313" key="2">
    <source>
        <dbReference type="EMBL" id="RJF97083.1"/>
    </source>
</evidence>
<dbReference type="RefSeq" id="WP_119743217.1">
    <property type="nucleotide sequence ID" value="NZ_QYUN01000003.1"/>
</dbReference>
<dbReference type="InterPro" id="IPR007047">
    <property type="entry name" value="Flp_Fap"/>
</dbReference>
<keyword evidence="1" id="KW-0812">Transmembrane</keyword>
<reference evidence="2 3" key="1">
    <citation type="submission" date="2018-09" db="EMBL/GenBank/DDBJ databases">
        <authorList>
            <person name="Zhu H."/>
        </authorList>
    </citation>
    <scope>NUCLEOTIDE SEQUENCE [LARGE SCALE GENOMIC DNA]</scope>
    <source>
        <strain evidence="2 3">K2R10-39</strain>
    </source>
</reference>
<dbReference type="Pfam" id="PF04964">
    <property type="entry name" value="Flp_Fap"/>
    <property type="match status" value="1"/>
</dbReference>
<keyword evidence="3" id="KW-1185">Reference proteome</keyword>
<name>A0A418WWQ9_9BURK</name>
<dbReference type="AlphaFoldDB" id="A0A418WWQ9"/>
<proteinExistence type="predicted"/>
<evidence type="ECO:0000256" key="1">
    <source>
        <dbReference type="SAM" id="Phobius"/>
    </source>
</evidence>
<organism evidence="2 3">
    <name type="scientific">Noviherbaspirillum cavernae</name>
    <dbReference type="NCBI Taxonomy" id="2320862"/>
    <lineage>
        <taxon>Bacteria</taxon>
        <taxon>Pseudomonadati</taxon>
        <taxon>Pseudomonadota</taxon>
        <taxon>Betaproteobacteria</taxon>
        <taxon>Burkholderiales</taxon>
        <taxon>Oxalobacteraceae</taxon>
        <taxon>Noviherbaspirillum</taxon>
    </lineage>
</organism>